<organism evidence="1 2">
    <name type="scientific">Rhizophagus clarus</name>
    <dbReference type="NCBI Taxonomy" id="94130"/>
    <lineage>
        <taxon>Eukaryota</taxon>
        <taxon>Fungi</taxon>
        <taxon>Fungi incertae sedis</taxon>
        <taxon>Mucoromycota</taxon>
        <taxon>Glomeromycotina</taxon>
        <taxon>Glomeromycetes</taxon>
        <taxon>Glomerales</taxon>
        <taxon>Glomeraceae</taxon>
        <taxon>Rhizophagus</taxon>
    </lineage>
</organism>
<dbReference type="Proteomes" id="UP000615446">
    <property type="component" value="Unassembled WGS sequence"/>
</dbReference>
<evidence type="ECO:0000313" key="1">
    <source>
        <dbReference type="EMBL" id="GES95503.1"/>
    </source>
</evidence>
<dbReference type="EMBL" id="BLAL01000242">
    <property type="protein sequence ID" value="GES95503.1"/>
    <property type="molecule type" value="Genomic_DNA"/>
</dbReference>
<sequence length="119" mass="13933">MLSNKRSNPQYFQKLKLNNSKRVRKKPPKLCPDCKDTSECIKTFSNKVSSIEESIDKFRNLPKRKIDKISKFNAKFKLNNIPCEVEYDLSRFTLESLQKLANFMIPSTIDKNDEISNKN</sequence>
<dbReference type="AlphaFoldDB" id="A0A8H3M2K0"/>
<accession>A0A8H3M2K0</accession>
<evidence type="ECO:0000313" key="2">
    <source>
        <dbReference type="Proteomes" id="UP000615446"/>
    </source>
</evidence>
<comment type="caution">
    <text evidence="1">The sequence shown here is derived from an EMBL/GenBank/DDBJ whole genome shotgun (WGS) entry which is preliminary data.</text>
</comment>
<name>A0A8H3M2K0_9GLOM</name>
<dbReference type="OrthoDB" id="2316258at2759"/>
<reference evidence="1" key="1">
    <citation type="submission" date="2019-10" db="EMBL/GenBank/DDBJ databases">
        <title>Conservation and host-specific expression of non-tandemly repeated heterogenous ribosome RNA gene in arbuscular mycorrhizal fungi.</title>
        <authorList>
            <person name="Maeda T."/>
            <person name="Kobayashi Y."/>
            <person name="Nakagawa T."/>
            <person name="Ezawa T."/>
            <person name="Yamaguchi K."/>
            <person name="Bino T."/>
            <person name="Nishimoto Y."/>
            <person name="Shigenobu S."/>
            <person name="Kawaguchi M."/>
        </authorList>
    </citation>
    <scope>NUCLEOTIDE SEQUENCE</scope>
    <source>
        <strain evidence="1">HR1</strain>
    </source>
</reference>
<proteinExistence type="predicted"/>
<gene>
    <name evidence="1" type="ORF">RCL2_002216900</name>
</gene>
<protein>
    <submittedName>
        <fullName evidence="1">Uncharacterized protein</fullName>
    </submittedName>
</protein>